<dbReference type="InterPro" id="IPR038696">
    <property type="entry name" value="IalB_sf"/>
</dbReference>
<protein>
    <submittedName>
        <fullName evidence="3">Invasion associated locus B family protein</fullName>
    </submittedName>
</protein>
<evidence type="ECO:0000313" key="3">
    <source>
        <dbReference type="EMBL" id="KAA9008709.1"/>
    </source>
</evidence>
<feature type="signal peptide" evidence="2">
    <location>
        <begin position="1"/>
        <end position="24"/>
    </location>
</feature>
<comment type="caution">
    <text evidence="3">The sequence shown here is derived from an EMBL/GenBank/DDBJ whole genome shotgun (WGS) entry which is preliminary data.</text>
</comment>
<evidence type="ECO:0000313" key="4">
    <source>
        <dbReference type="Proteomes" id="UP000326554"/>
    </source>
</evidence>
<dbReference type="RefSeq" id="WP_150444242.1">
    <property type="nucleotide sequence ID" value="NZ_VYQE01000002.1"/>
</dbReference>
<evidence type="ECO:0000256" key="2">
    <source>
        <dbReference type="SAM" id="SignalP"/>
    </source>
</evidence>
<dbReference type="AlphaFoldDB" id="A0A5J5GKB3"/>
<feature type="compositionally biased region" description="Low complexity" evidence="1">
    <location>
        <begin position="23"/>
        <end position="43"/>
    </location>
</feature>
<feature type="compositionally biased region" description="Low complexity" evidence="1">
    <location>
        <begin position="53"/>
        <end position="71"/>
    </location>
</feature>
<feature type="region of interest" description="Disordered" evidence="1">
    <location>
        <begin position="23"/>
        <end position="92"/>
    </location>
</feature>
<dbReference type="EMBL" id="VYQE01000002">
    <property type="protein sequence ID" value="KAA9008709.1"/>
    <property type="molecule type" value="Genomic_DNA"/>
</dbReference>
<name>A0A5J5GKB3_9RHOB</name>
<gene>
    <name evidence="3" type="ORF">F3S47_05435</name>
</gene>
<reference evidence="3 4" key="1">
    <citation type="submission" date="2019-09" db="EMBL/GenBank/DDBJ databases">
        <authorList>
            <person name="Park J.-S."/>
            <person name="Choi H.-J."/>
        </authorList>
    </citation>
    <scope>NUCLEOTIDE SEQUENCE [LARGE SCALE GENOMIC DNA]</scope>
    <source>
        <strain evidence="3 4">176SS1-4</strain>
    </source>
</reference>
<dbReference type="Proteomes" id="UP000326554">
    <property type="component" value="Unassembled WGS sequence"/>
</dbReference>
<proteinExistence type="predicted"/>
<dbReference type="InterPro" id="IPR010642">
    <property type="entry name" value="Invasion_prot_B"/>
</dbReference>
<dbReference type="Gene3D" id="2.60.40.1880">
    <property type="entry name" value="Invasion associated locus B (IalB) protein"/>
    <property type="match status" value="1"/>
</dbReference>
<accession>A0A5J5GKB3</accession>
<feature type="chain" id="PRO_5023894152" evidence="2">
    <location>
        <begin position="25"/>
        <end position="239"/>
    </location>
</feature>
<keyword evidence="2" id="KW-0732">Signal</keyword>
<organism evidence="3 4">
    <name type="scientific">Histidinibacterium aquaticum</name>
    <dbReference type="NCBI Taxonomy" id="2613962"/>
    <lineage>
        <taxon>Bacteria</taxon>
        <taxon>Pseudomonadati</taxon>
        <taxon>Pseudomonadota</taxon>
        <taxon>Alphaproteobacteria</taxon>
        <taxon>Rhodobacterales</taxon>
        <taxon>Paracoccaceae</taxon>
        <taxon>Histidinibacterium</taxon>
    </lineage>
</organism>
<evidence type="ECO:0000256" key="1">
    <source>
        <dbReference type="SAM" id="MobiDB-lite"/>
    </source>
</evidence>
<dbReference type="Pfam" id="PF06776">
    <property type="entry name" value="IalB"/>
    <property type="match status" value="1"/>
</dbReference>
<sequence length="239" mass="24941">MLDRLSLFLTAAATAMTLALPAAAQDAETEAPQTETEAPQTETEAPEAEATDTDAPATDAEAPETGEATETGNALPDLDLGNPVEGGEPAEGQPYIRETFDAWSLRCINAPEGQPDPCELYQLLTDQEGNEVAEISVVPLPEGGQAAAGATVVAPLETLLTEQLVVSVDGGAARQYPFRFCNRAGCVAQIGLTTEQVNQFKRGANAQIRLVPAAAPDQEVRLDASLSGFTAGFEAANDQ</sequence>
<keyword evidence="4" id="KW-1185">Reference proteome</keyword>